<name>A0A0M9XBB7_9ACTN</name>
<reference evidence="1 2" key="1">
    <citation type="submission" date="2015-07" db="EMBL/GenBank/DDBJ databases">
        <authorList>
            <person name="Noorani M."/>
        </authorList>
    </citation>
    <scope>NUCLEOTIDE SEQUENCE [LARGE SCALE GENOMIC DNA]</scope>
    <source>
        <strain evidence="1 2">NRRL B-24567</strain>
    </source>
</reference>
<evidence type="ECO:0000313" key="1">
    <source>
        <dbReference type="EMBL" id="KOT46696.1"/>
    </source>
</evidence>
<dbReference type="PATRIC" id="fig|36816.3.peg.48"/>
<gene>
    <name evidence="1" type="ORF">ADK41_00235</name>
</gene>
<protein>
    <submittedName>
        <fullName evidence="1">Uncharacterized protein</fullName>
    </submittedName>
</protein>
<dbReference type="EMBL" id="LGCN01000001">
    <property type="protein sequence ID" value="KOT46696.1"/>
    <property type="molecule type" value="Genomic_DNA"/>
</dbReference>
<proteinExistence type="predicted"/>
<keyword evidence="2" id="KW-1185">Reference proteome</keyword>
<organism evidence="1 2">
    <name type="scientific">Streptomyces caelestis</name>
    <dbReference type="NCBI Taxonomy" id="36816"/>
    <lineage>
        <taxon>Bacteria</taxon>
        <taxon>Bacillati</taxon>
        <taxon>Actinomycetota</taxon>
        <taxon>Actinomycetes</taxon>
        <taxon>Kitasatosporales</taxon>
        <taxon>Streptomycetaceae</taxon>
        <taxon>Streptomyces</taxon>
    </lineage>
</organism>
<sequence length="75" mass="8107">MADAVGNERTDAGLHSTAAADFRHLASELVRCAVIADREVGATWEQIGRPHGLSADAARARYGRARLLWPPPMPE</sequence>
<comment type="caution">
    <text evidence="1">The sequence shown here is derived from an EMBL/GenBank/DDBJ whole genome shotgun (WGS) entry which is preliminary data.</text>
</comment>
<dbReference type="AlphaFoldDB" id="A0A0M9XBB7"/>
<evidence type="ECO:0000313" key="2">
    <source>
        <dbReference type="Proteomes" id="UP000037773"/>
    </source>
</evidence>
<accession>A0A0M9XBB7</accession>
<dbReference type="Proteomes" id="UP000037773">
    <property type="component" value="Unassembled WGS sequence"/>
</dbReference>